<sequence>MAHQSKTQIYLKVKKPLLERQRRARINKCLEALKKLVAELQADDAVLRMDKAELLEQTLVFVRQQCANNSRKPQKNTQTSADSFRNGYMNAVNEVSLVMASTSGMNIELGKAVMTHLGRSYNRLQQQQQQPQQLLHQASLQHRQQVSHHQTTVSRMQPLSIECAPLSPASSGYHSDCESPSASPVAQEQTAVVSLWRPW</sequence>
<evidence type="ECO:0000259" key="6">
    <source>
        <dbReference type="PROSITE" id="PS50888"/>
    </source>
</evidence>
<evidence type="ECO:0000256" key="1">
    <source>
        <dbReference type="ARBA" id="ARBA00004123"/>
    </source>
</evidence>
<proteinExistence type="predicted"/>
<protein>
    <submittedName>
        <fullName evidence="8">(Mediterranean fruit fly) hypothetical protein</fullName>
    </submittedName>
</protein>
<dbReference type="InterPro" id="IPR003650">
    <property type="entry name" value="Orange_dom"/>
</dbReference>
<dbReference type="Pfam" id="PF00010">
    <property type="entry name" value="HLH"/>
    <property type="match status" value="1"/>
</dbReference>
<feature type="domain" description="Orange" evidence="7">
    <location>
        <begin position="84"/>
        <end position="117"/>
    </location>
</feature>
<dbReference type="EMBL" id="CAJHJT010000001">
    <property type="protein sequence ID" value="CAD6991430.1"/>
    <property type="molecule type" value="Genomic_DNA"/>
</dbReference>
<evidence type="ECO:0000256" key="4">
    <source>
        <dbReference type="ARBA" id="ARBA00023163"/>
    </source>
</evidence>
<gene>
    <name evidence="8" type="ORF">CCAP1982_LOCUS357</name>
</gene>
<accession>A0A811TZD4</accession>
<dbReference type="SMART" id="SM00511">
    <property type="entry name" value="ORANGE"/>
    <property type="match status" value="1"/>
</dbReference>
<dbReference type="PANTHER" id="PTHR10985">
    <property type="entry name" value="BASIC HELIX-LOOP-HELIX TRANSCRIPTION FACTOR, HES-RELATED"/>
    <property type="match status" value="1"/>
</dbReference>
<keyword evidence="5" id="KW-0539">Nucleus</keyword>
<evidence type="ECO:0000259" key="7">
    <source>
        <dbReference type="PROSITE" id="PS51054"/>
    </source>
</evidence>
<evidence type="ECO:0000313" key="8">
    <source>
        <dbReference type="EMBL" id="CAD6991430.1"/>
    </source>
</evidence>
<evidence type="ECO:0000256" key="2">
    <source>
        <dbReference type="ARBA" id="ARBA00023015"/>
    </source>
</evidence>
<dbReference type="GO" id="GO:0006355">
    <property type="term" value="P:regulation of DNA-templated transcription"/>
    <property type="evidence" value="ECO:0007669"/>
    <property type="project" value="InterPro"/>
</dbReference>
<dbReference type="GO" id="GO:0003677">
    <property type="term" value="F:DNA binding"/>
    <property type="evidence" value="ECO:0007669"/>
    <property type="project" value="UniProtKB-KW"/>
</dbReference>
<evidence type="ECO:0000256" key="3">
    <source>
        <dbReference type="ARBA" id="ARBA00023125"/>
    </source>
</evidence>
<comment type="caution">
    <text evidence="8">The sequence shown here is derived from an EMBL/GenBank/DDBJ whole genome shotgun (WGS) entry which is preliminary data.</text>
</comment>
<dbReference type="InterPro" id="IPR036638">
    <property type="entry name" value="HLH_DNA-bd_sf"/>
</dbReference>
<dbReference type="OrthoDB" id="6085656at2759"/>
<dbReference type="SMART" id="SM00353">
    <property type="entry name" value="HLH"/>
    <property type="match status" value="1"/>
</dbReference>
<evidence type="ECO:0000313" key="9">
    <source>
        <dbReference type="Proteomes" id="UP000606786"/>
    </source>
</evidence>
<dbReference type="GO" id="GO:0005634">
    <property type="term" value="C:nucleus"/>
    <property type="evidence" value="ECO:0007669"/>
    <property type="project" value="UniProtKB-SubCell"/>
</dbReference>
<dbReference type="Pfam" id="PF07527">
    <property type="entry name" value="Hairy_orange"/>
    <property type="match status" value="1"/>
</dbReference>
<name>A0A811TZD4_CERCA</name>
<dbReference type="GO" id="GO:0046983">
    <property type="term" value="F:protein dimerization activity"/>
    <property type="evidence" value="ECO:0007669"/>
    <property type="project" value="InterPro"/>
</dbReference>
<dbReference type="InterPro" id="IPR050370">
    <property type="entry name" value="HES_HEY"/>
</dbReference>
<keyword evidence="2" id="KW-0805">Transcription regulation</keyword>
<dbReference type="PROSITE" id="PS51054">
    <property type="entry name" value="ORANGE"/>
    <property type="match status" value="1"/>
</dbReference>
<feature type="domain" description="BHLH" evidence="6">
    <location>
        <begin position="10"/>
        <end position="65"/>
    </location>
</feature>
<dbReference type="InterPro" id="IPR011598">
    <property type="entry name" value="bHLH_dom"/>
</dbReference>
<dbReference type="Proteomes" id="UP000606786">
    <property type="component" value="Unassembled WGS sequence"/>
</dbReference>
<dbReference type="Gene3D" id="4.10.280.10">
    <property type="entry name" value="Helix-loop-helix DNA-binding domain"/>
    <property type="match status" value="1"/>
</dbReference>
<comment type="subcellular location">
    <subcellularLocation>
        <location evidence="1">Nucleus</location>
    </subcellularLocation>
</comment>
<dbReference type="AlphaFoldDB" id="A0A811TZD4"/>
<dbReference type="SUPFAM" id="SSF47459">
    <property type="entry name" value="HLH, helix-loop-helix DNA-binding domain"/>
    <property type="match status" value="1"/>
</dbReference>
<reference evidence="8" key="1">
    <citation type="submission" date="2020-11" db="EMBL/GenBank/DDBJ databases">
        <authorList>
            <person name="Whitehead M."/>
        </authorList>
    </citation>
    <scope>NUCLEOTIDE SEQUENCE</scope>
    <source>
        <strain evidence="8">EGII</strain>
    </source>
</reference>
<organism evidence="8 9">
    <name type="scientific">Ceratitis capitata</name>
    <name type="common">Mediterranean fruit fly</name>
    <name type="synonym">Tephritis capitata</name>
    <dbReference type="NCBI Taxonomy" id="7213"/>
    <lineage>
        <taxon>Eukaryota</taxon>
        <taxon>Metazoa</taxon>
        <taxon>Ecdysozoa</taxon>
        <taxon>Arthropoda</taxon>
        <taxon>Hexapoda</taxon>
        <taxon>Insecta</taxon>
        <taxon>Pterygota</taxon>
        <taxon>Neoptera</taxon>
        <taxon>Endopterygota</taxon>
        <taxon>Diptera</taxon>
        <taxon>Brachycera</taxon>
        <taxon>Muscomorpha</taxon>
        <taxon>Tephritoidea</taxon>
        <taxon>Tephritidae</taxon>
        <taxon>Ceratitis</taxon>
        <taxon>Ceratitis</taxon>
    </lineage>
</organism>
<keyword evidence="3" id="KW-0238">DNA-binding</keyword>
<keyword evidence="9" id="KW-1185">Reference proteome</keyword>
<dbReference type="KEGG" id="ccat:101460286"/>
<evidence type="ECO:0000256" key="5">
    <source>
        <dbReference type="ARBA" id="ARBA00023242"/>
    </source>
</evidence>
<keyword evidence="4" id="KW-0804">Transcription</keyword>
<dbReference type="PROSITE" id="PS50888">
    <property type="entry name" value="BHLH"/>
    <property type="match status" value="1"/>
</dbReference>